<feature type="compositionally biased region" description="Basic and acidic residues" evidence="1">
    <location>
        <begin position="49"/>
        <end position="61"/>
    </location>
</feature>
<dbReference type="EMBL" id="SRLO01000233">
    <property type="protein sequence ID" value="TNN65531.1"/>
    <property type="molecule type" value="Genomic_DNA"/>
</dbReference>
<proteinExistence type="predicted"/>
<keyword evidence="3" id="KW-1185">Reference proteome</keyword>
<dbReference type="AlphaFoldDB" id="A0A4Z2HIW5"/>
<name>A0A4Z2HIW5_9TELE</name>
<accession>A0A4Z2HIW5</accession>
<feature type="compositionally biased region" description="Basic and acidic residues" evidence="1">
    <location>
        <begin position="15"/>
        <end position="31"/>
    </location>
</feature>
<evidence type="ECO:0000256" key="1">
    <source>
        <dbReference type="SAM" id="MobiDB-lite"/>
    </source>
</evidence>
<sequence length="135" mass="14797">MIREAAGRNPSGNLPREDRKAKLDEPRRREGLPGFHVTLETSAGSPASESEKKRSERKELKERLDVNLVNHAVRQEEPGSPRGCSQLSSGGGGSEVELLIRFQVEDTRIVEVRVFCLIKVCGAGRGDADPQVHGI</sequence>
<evidence type="ECO:0000313" key="2">
    <source>
        <dbReference type="EMBL" id="TNN65531.1"/>
    </source>
</evidence>
<comment type="caution">
    <text evidence="2">The sequence shown here is derived from an EMBL/GenBank/DDBJ whole genome shotgun (WGS) entry which is preliminary data.</text>
</comment>
<dbReference type="Proteomes" id="UP000314294">
    <property type="component" value="Unassembled WGS sequence"/>
</dbReference>
<gene>
    <name evidence="2" type="ORF">EYF80_024209</name>
</gene>
<reference evidence="2 3" key="1">
    <citation type="submission" date="2019-03" db="EMBL/GenBank/DDBJ databases">
        <title>First draft genome of Liparis tanakae, snailfish: a comprehensive survey of snailfish specific genes.</title>
        <authorList>
            <person name="Kim W."/>
            <person name="Song I."/>
            <person name="Jeong J.-H."/>
            <person name="Kim D."/>
            <person name="Kim S."/>
            <person name="Ryu S."/>
            <person name="Song J.Y."/>
            <person name="Lee S.K."/>
        </authorList>
    </citation>
    <scope>NUCLEOTIDE SEQUENCE [LARGE SCALE GENOMIC DNA]</scope>
    <source>
        <tissue evidence="2">Muscle</tissue>
    </source>
</reference>
<protein>
    <submittedName>
        <fullName evidence="2">Uncharacterized protein</fullName>
    </submittedName>
</protein>
<organism evidence="2 3">
    <name type="scientific">Liparis tanakae</name>
    <name type="common">Tanaka's snailfish</name>
    <dbReference type="NCBI Taxonomy" id="230148"/>
    <lineage>
        <taxon>Eukaryota</taxon>
        <taxon>Metazoa</taxon>
        <taxon>Chordata</taxon>
        <taxon>Craniata</taxon>
        <taxon>Vertebrata</taxon>
        <taxon>Euteleostomi</taxon>
        <taxon>Actinopterygii</taxon>
        <taxon>Neopterygii</taxon>
        <taxon>Teleostei</taxon>
        <taxon>Neoteleostei</taxon>
        <taxon>Acanthomorphata</taxon>
        <taxon>Eupercaria</taxon>
        <taxon>Perciformes</taxon>
        <taxon>Cottioidei</taxon>
        <taxon>Cottales</taxon>
        <taxon>Liparidae</taxon>
        <taxon>Liparis</taxon>
    </lineage>
</organism>
<evidence type="ECO:0000313" key="3">
    <source>
        <dbReference type="Proteomes" id="UP000314294"/>
    </source>
</evidence>
<feature type="region of interest" description="Disordered" evidence="1">
    <location>
        <begin position="1"/>
        <end position="61"/>
    </location>
</feature>